<dbReference type="EMBL" id="RKHR01000004">
    <property type="protein sequence ID" value="ROS01543.1"/>
    <property type="molecule type" value="Genomic_DNA"/>
</dbReference>
<dbReference type="PANTHER" id="PTHR43584:SF8">
    <property type="entry name" value="N-ACETYLMURAMATE ALPHA-1-PHOSPHATE URIDYLYLTRANSFERASE"/>
    <property type="match status" value="1"/>
</dbReference>
<dbReference type="RefSeq" id="WP_123712325.1">
    <property type="nucleotide sequence ID" value="NZ_RKHR01000004.1"/>
</dbReference>
<name>A0A3N2DP15_9GAMM</name>
<dbReference type="PANTHER" id="PTHR43584">
    <property type="entry name" value="NUCLEOTIDYL TRANSFERASE"/>
    <property type="match status" value="1"/>
</dbReference>
<dbReference type="AlphaFoldDB" id="A0A3N2DP15"/>
<keyword evidence="2 4" id="KW-0548">Nucleotidyltransferase</keyword>
<feature type="domain" description="Nucleotidyl transferase" evidence="3">
    <location>
        <begin position="3"/>
        <end position="131"/>
    </location>
</feature>
<protein>
    <submittedName>
        <fullName evidence="4">MurNAc alpha-1-phosphate uridylyltransferase</fullName>
    </submittedName>
</protein>
<proteinExistence type="predicted"/>
<dbReference type="InterPro" id="IPR054790">
    <property type="entry name" value="MurU"/>
</dbReference>
<evidence type="ECO:0000256" key="2">
    <source>
        <dbReference type="ARBA" id="ARBA00022695"/>
    </source>
</evidence>
<dbReference type="InterPro" id="IPR029044">
    <property type="entry name" value="Nucleotide-diphossugar_trans"/>
</dbReference>
<dbReference type="NCBIfam" id="NF045761">
    <property type="entry name" value="NAMPUrTaseMurU"/>
    <property type="match status" value="1"/>
</dbReference>
<keyword evidence="5" id="KW-1185">Reference proteome</keyword>
<dbReference type="CDD" id="cd06422">
    <property type="entry name" value="NTP_transferase_like_1"/>
    <property type="match status" value="1"/>
</dbReference>
<reference evidence="4 5" key="1">
    <citation type="submission" date="2018-11" db="EMBL/GenBank/DDBJ databases">
        <title>Genomic Encyclopedia of Type Strains, Phase IV (KMG-IV): sequencing the most valuable type-strain genomes for metagenomic binning, comparative biology and taxonomic classification.</title>
        <authorList>
            <person name="Goeker M."/>
        </authorList>
    </citation>
    <scope>NUCLEOTIDE SEQUENCE [LARGE SCALE GENOMIC DNA]</scope>
    <source>
        <strain evidence="4 5">DSM 100316</strain>
    </source>
</reference>
<gene>
    <name evidence="4" type="ORF">EDC56_1985</name>
</gene>
<dbReference type="InterPro" id="IPR005835">
    <property type="entry name" value="NTP_transferase_dom"/>
</dbReference>
<evidence type="ECO:0000256" key="1">
    <source>
        <dbReference type="ARBA" id="ARBA00022679"/>
    </source>
</evidence>
<dbReference type="GO" id="GO:0016779">
    <property type="term" value="F:nucleotidyltransferase activity"/>
    <property type="evidence" value="ECO:0007669"/>
    <property type="project" value="UniProtKB-KW"/>
</dbReference>
<accession>A0A3N2DP15</accession>
<evidence type="ECO:0000313" key="4">
    <source>
        <dbReference type="EMBL" id="ROS01543.1"/>
    </source>
</evidence>
<comment type="caution">
    <text evidence="4">The sequence shown here is derived from an EMBL/GenBank/DDBJ whole genome shotgun (WGS) entry which is preliminary data.</text>
</comment>
<evidence type="ECO:0000313" key="5">
    <source>
        <dbReference type="Proteomes" id="UP000275394"/>
    </source>
</evidence>
<keyword evidence="1 4" id="KW-0808">Transferase</keyword>
<dbReference type="Pfam" id="PF00483">
    <property type="entry name" value="NTP_transferase"/>
    <property type="match status" value="1"/>
</dbReference>
<organism evidence="4 5">
    <name type="scientific">Sinobacterium caligoides</name>
    <dbReference type="NCBI Taxonomy" id="933926"/>
    <lineage>
        <taxon>Bacteria</taxon>
        <taxon>Pseudomonadati</taxon>
        <taxon>Pseudomonadota</taxon>
        <taxon>Gammaproteobacteria</taxon>
        <taxon>Cellvibrionales</taxon>
        <taxon>Spongiibacteraceae</taxon>
        <taxon>Sinobacterium</taxon>
    </lineage>
</organism>
<dbReference type="Proteomes" id="UP000275394">
    <property type="component" value="Unassembled WGS sequence"/>
</dbReference>
<dbReference type="Gene3D" id="3.90.550.10">
    <property type="entry name" value="Spore Coat Polysaccharide Biosynthesis Protein SpsA, Chain A"/>
    <property type="match status" value="1"/>
</dbReference>
<sequence length="222" mass="23831">MRAMILAAGFGKRMQPLTLHRPKPLLQVAGKPLIEYHVEALAAAGISDIVINLGWLGEQIPRTLGDGARWGVRLHYSDEGTPLETAGGILKALPLLGDHPFIVVNGDIWTDYSLSVISRRSLAEGELAHLVLVDNPVQHPLGDFRLADDGTIGNVGASLTFSGISILSPELFSGLSSTTGPLGPLLRKAIAEGRVSGERHGGRWYDIGTPQRLEELNRLLDA</sequence>
<dbReference type="OrthoDB" id="9788272at2"/>
<dbReference type="SUPFAM" id="SSF53448">
    <property type="entry name" value="Nucleotide-diphospho-sugar transferases"/>
    <property type="match status" value="1"/>
</dbReference>
<dbReference type="InterPro" id="IPR050065">
    <property type="entry name" value="GlmU-like"/>
</dbReference>
<evidence type="ECO:0000259" key="3">
    <source>
        <dbReference type="Pfam" id="PF00483"/>
    </source>
</evidence>